<dbReference type="InterPro" id="IPR017452">
    <property type="entry name" value="GPCR_Rhodpsn_7TM"/>
</dbReference>
<evidence type="ECO:0000256" key="3">
    <source>
        <dbReference type="ARBA" id="ARBA00022692"/>
    </source>
</evidence>
<dbReference type="PRINTS" id="PR00237">
    <property type="entry name" value="GPCRRHODOPSN"/>
</dbReference>
<protein>
    <submittedName>
        <fullName evidence="13">Uncharacterized protein LOC117575391 isoform X4</fullName>
    </submittedName>
</protein>
<feature type="domain" description="G-protein coupled receptors family 1 profile" evidence="11">
    <location>
        <begin position="23"/>
        <end position="85"/>
    </location>
</feature>
<dbReference type="PROSITE" id="PS50262">
    <property type="entry name" value="G_PROTEIN_RECEP_F1_2"/>
    <property type="match status" value="1"/>
</dbReference>
<dbReference type="PANTHER" id="PTHR24243">
    <property type="entry name" value="G-PROTEIN COUPLED RECEPTOR"/>
    <property type="match status" value="1"/>
</dbReference>
<keyword evidence="4 10" id="KW-1133">Transmembrane helix</keyword>
<keyword evidence="3 10" id="KW-0812">Transmembrane</keyword>
<dbReference type="GeneID" id="117575391"/>
<reference evidence="13" key="1">
    <citation type="submission" date="2025-08" db="UniProtKB">
        <authorList>
            <consortium name="RefSeq"/>
        </authorList>
    </citation>
    <scope>IDENTIFICATION</scope>
    <source>
        <strain evidence="13">15112-1751.03</strain>
        <tissue evidence="13">Whole Adult</tissue>
    </source>
</reference>
<dbReference type="AlphaFoldDB" id="A0A9C6WKC3"/>
<evidence type="ECO:0000256" key="1">
    <source>
        <dbReference type="ARBA" id="ARBA00004141"/>
    </source>
</evidence>
<feature type="compositionally biased region" description="Polar residues" evidence="9">
    <location>
        <begin position="301"/>
        <end position="321"/>
    </location>
</feature>
<dbReference type="InterPro" id="IPR000276">
    <property type="entry name" value="GPCR_Rhodpsn"/>
</dbReference>
<dbReference type="Gene3D" id="1.20.1070.10">
    <property type="entry name" value="Rhodopsin 7-helix transmembrane proteins"/>
    <property type="match status" value="1"/>
</dbReference>
<sequence length="361" mass="39448">MPLCSQLQLLPWSVILPSAIHSVAVAVAFFLCWAPFHAQRLMAVYGVSLINVCRCQESFNDYFRILDYTSGVLYFLSTCINPLLYNIMSHKFREAFKITLTRQFGLARNHHHQRSQYHQHNYSALMRLQGSMRLQPASCSVNNNALEPYGSYRVVQFRCRDANHQLSLQDSIRTNTTTTTINSTSQSAVGSAGVGVGGRRLRKHELYAATPCGSAVPHRLLQSQVSRMSSLSDANSHSLLETEVGGAVGRGKRTLLATNNGALLLTPSTESPAEENVQQPATTRLKLSRVISRRDEAAYSGSCSLPESDSCHSNTADTSTTEVRKFPWRKKRQKRNVDPGGGGGGGGGGVAGVGYATPKSL</sequence>
<evidence type="ECO:0000256" key="9">
    <source>
        <dbReference type="SAM" id="MobiDB-lite"/>
    </source>
</evidence>
<organism evidence="12 13">
    <name type="scientific">Drosophila albomicans</name>
    <name type="common">Fruit fly</name>
    <dbReference type="NCBI Taxonomy" id="7291"/>
    <lineage>
        <taxon>Eukaryota</taxon>
        <taxon>Metazoa</taxon>
        <taxon>Ecdysozoa</taxon>
        <taxon>Arthropoda</taxon>
        <taxon>Hexapoda</taxon>
        <taxon>Insecta</taxon>
        <taxon>Pterygota</taxon>
        <taxon>Neoptera</taxon>
        <taxon>Endopterygota</taxon>
        <taxon>Diptera</taxon>
        <taxon>Brachycera</taxon>
        <taxon>Muscomorpha</taxon>
        <taxon>Ephydroidea</taxon>
        <taxon>Drosophilidae</taxon>
        <taxon>Drosophila</taxon>
    </lineage>
</organism>
<dbReference type="RefSeq" id="XP_051862632.1">
    <property type="nucleotide sequence ID" value="XM_052006672.1"/>
</dbReference>
<name>A0A9C6WKC3_DROAB</name>
<keyword evidence="12" id="KW-1185">Reference proteome</keyword>
<comment type="subcellular location">
    <subcellularLocation>
        <location evidence="1">Membrane</location>
        <topology evidence="1">Multi-pass membrane protein</topology>
    </subcellularLocation>
</comment>
<keyword evidence="5" id="KW-0297">G-protein coupled receptor</keyword>
<gene>
    <name evidence="13" type="primary">LOC117575391</name>
</gene>
<comment type="similarity">
    <text evidence="2">Belongs to the G-protein coupled receptor 1 family.</text>
</comment>
<feature type="compositionally biased region" description="Gly residues" evidence="9">
    <location>
        <begin position="339"/>
        <end position="352"/>
    </location>
</feature>
<dbReference type="SUPFAM" id="SSF81321">
    <property type="entry name" value="Family A G protein-coupled receptor-like"/>
    <property type="match status" value="1"/>
</dbReference>
<accession>A0A9C6WKC3</accession>
<evidence type="ECO:0000256" key="5">
    <source>
        <dbReference type="ARBA" id="ARBA00023040"/>
    </source>
</evidence>
<evidence type="ECO:0000256" key="7">
    <source>
        <dbReference type="ARBA" id="ARBA00023170"/>
    </source>
</evidence>
<dbReference type="GO" id="GO:0005886">
    <property type="term" value="C:plasma membrane"/>
    <property type="evidence" value="ECO:0007669"/>
    <property type="project" value="TreeGrafter"/>
</dbReference>
<evidence type="ECO:0000259" key="11">
    <source>
        <dbReference type="PROSITE" id="PS50262"/>
    </source>
</evidence>
<evidence type="ECO:0000313" key="13">
    <source>
        <dbReference type="RefSeq" id="XP_051862632.1"/>
    </source>
</evidence>
<evidence type="ECO:0000256" key="6">
    <source>
        <dbReference type="ARBA" id="ARBA00023136"/>
    </source>
</evidence>
<evidence type="ECO:0000313" key="12">
    <source>
        <dbReference type="Proteomes" id="UP000515160"/>
    </source>
</evidence>
<keyword evidence="7" id="KW-0675">Receptor</keyword>
<dbReference type="Proteomes" id="UP000515160">
    <property type="component" value="Chromosome 2R"/>
</dbReference>
<dbReference type="OrthoDB" id="5950040at2759"/>
<evidence type="ECO:0000256" key="4">
    <source>
        <dbReference type="ARBA" id="ARBA00022989"/>
    </source>
</evidence>
<keyword evidence="8" id="KW-0807">Transducer</keyword>
<dbReference type="PANTHER" id="PTHR24243:SF232">
    <property type="entry name" value="PYROKININ 2 RECEPTOR 1-RELATED"/>
    <property type="match status" value="1"/>
</dbReference>
<evidence type="ECO:0000256" key="2">
    <source>
        <dbReference type="ARBA" id="ARBA00010663"/>
    </source>
</evidence>
<dbReference type="GO" id="GO:0008188">
    <property type="term" value="F:neuropeptide receptor activity"/>
    <property type="evidence" value="ECO:0007669"/>
    <property type="project" value="TreeGrafter"/>
</dbReference>
<keyword evidence="6 10" id="KW-0472">Membrane</keyword>
<evidence type="ECO:0000256" key="10">
    <source>
        <dbReference type="SAM" id="Phobius"/>
    </source>
</evidence>
<dbReference type="CTD" id="41639"/>
<proteinExistence type="inferred from homology"/>
<feature type="region of interest" description="Disordered" evidence="9">
    <location>
        <begin position="299"/>
        <end position="361"/>
    </location>
</feature>
<feature type="transmembrane region" description="Helical" evidence="10">
    <location>
        <begin position="12"/>
        <end position="36"/>
    </location>
</feature>
<evidence type="ECO:0000256" key="8">
    <source>
        <dbReference type="ARBA" id="ARBA00023224"/>
    </source>
</evidence>